<reference evidence="1 2" key="1">
    <citation type="submission" date="2019-03" db="EMBL/GenBank/DDBJ databases">
        <title>Single cell metagenomics reveals metabolic interactions within the superorganism composed of flagellate Streblomastix strix and complex community of Bacteroidetes bacteria on its surface.</title>
        <authorList>
            <person name="Treitli S.C."/>
            <person name="Kolisko M."/>
            <person name="Husnik F."/>
            <person name="Keeling P."/>
            <person name="Hampl V."/>
        </authorList>
    </citation>
    <scope>NUCLEOTIDE SEQUENCE [LARGE SCALE GENOMIC DNA]</scope>
    <source>
        <strain evidence="1">ST1C</strain>
    </source>
</reference>
<evidence type="ECO:0000313" key="1">
    <source>
        <dbReference type="EMBL" id="KAA6389940.1"/>
    </source>
</evidence>
<comment type="caution">
    <text evidence="1">The sequence shown here is derived from an EMBL/GenBank/DDBJ whole genome shotgun (WGS) entry which is preliminary data.</text>
</comment>
<sequence>MAYLGDEQATVSKQINCRTAISILFKLQRFTNENINGSAFHQIMKKPQTAMRKDRKEEPLQELDILLRHLQEKNRINTSLSEQELLGCTVTSIMEFSTLRFKDIYRAIIIKQETGACTIQISKFKEEAYEQMSKSVLIVMNAVYRNKRETVTSIRKAAITKGIDQGATQQEIDRFSMHTDGSTIVQGHNDMNLNDKIRERLSNFQ</sequence>
<proteinExistence type="predicted"/>
<dbReference type="EMBL" id="SNRW01003402">
    <property type="protein sequence ID" value="KAA6389940.1"/>
    <property type="molecule type" value="Genomic_DNA"/>
</dbReference>
<organism evidence="1 2">
    <name type="scientific">Streblomastix strix</name>
    <dbReference type="NCBI Taxonomy" id="222440"/>
    <lineage>
        <taxon>Eukaryota</taxon>
        <taxon>Metamonada</taxon>
        <taxon>Preaxostyla</taxon>
        <taxon>Oxymonadida</taxon>
        <taxon>Streblomastigidae</taxon>
        <taxon>Streblomastix</taxon>
    </lineage>
</organism>
<name>A0A5J4W5B8_9EUKA</name>
<evidence type="ECO:0000313" key="2">
    <source>
        <dbReference type="Proteomes" id="UP000324800"/>
    </source>
</evidence>
<accession>A0A5J4W5B8</accession>
<dbReference type="AlphaFoldDB" id="A0A5J4W5B8"/>
<protein>
    <recommendedName>
        <fullName evidence="3">Tyr recombinase domain-containing protein</fullName>
    </recommendedName>
</protein>
<gene>
    <name evidence="1" type="ORF">EZS28_014529</name>
</gene>
<evidence type="ECO:0008006" key="3">
    <source>
        <dbReference type="Google" id="ProtNLM"/>
    </source>
</evidence>
<dbReference type="Proteomes" id="UP000324800">
    <property type="component" value="Unassembled WGS sequence"/>
</dbReference>